<dbReference type="InterPro" id="IPR050164">
    <property type="entry name" value="Peptidase_C19"/>
</dbReference>
<dbReference type="PROSITE" id="PS00972">
    <property type="entry name" value="USP_1"/>
    <property type="match status" value="1"/>
</dbReference>
<dbReference type="InterPro" id="IPR001394">
    <property type="entry name" value="Peptidase_C19_UCH"/>
</dbReference>
<dbReference type="Pfam" id="PF00443">
    <property type="entry name" value="UCH"/>
    <property type="match status" value="1"/>
</dbReference>
<proteinExistence type="predicted"/>
<dbReference type="InterPro" id="IPR028889">
    <property type="entry name" value="USP"/>
</dbReference>
<dbReference type="Gene3D" id="3.90.70.10">
    <property type="entry name" value="Cysteine proteinases"/>
    <property type="match status" value="1"/>
</dbReference>
<feature type="region of interest" description="Disordered" evidence="1">
    <location>
        <begin position="384"/>
        <end position="531"/>
    </location>
</feature>
<sequence>MPYRHFSDLVRGPEDGAAIISKPLSSLIDEAEAAANLARASVSSGKLDNALEAYIKDGEILLPWAFAMGKVIPQHRNYADGGNSQRCKRITDQLFSSYDTFEKIKEIIKEDNAKSGVRPTPTRVSFPPLQRTQASKPAPASNDVATSKLVMRSPPTTTASKAVPQVPPKPPKLRTSVDAVINSMPKVPDAIYSPARGNLSNEAADLPSSTPRGMFSRTGLSAASFPSKPNSPNPNKSPSAEAALDSRPVTSAPAASPQRTAHYRILLIDVRSRASFEDGHIFSSATICVESEVIQRPHIEASDVEDSMEVGATEEKRLFEKRHDFDMIVIYDQNSQSLGSDRISSAAKMFSVLTDFDYPEGDPASKHPKLLKGGLDAWSDMIGGNSLQTSSHKRKKSTYDKPWLKSPIKPIQDAEEARRWEEKLEKPKQEDGDSPDGPDWTAVRTVSDFLTRFPPVQESMTSPVKTNGAEVHRPPPVKPIPPPHHRPADYPLLPSEPMRPPPAVPRRSFTGLQPPDDEQGTSTTKVVTRTDTAARRRAVGLRNPGNWCYANSTLQALFASGGFGEELFTQAWQKLYKPQKKADEQIQPPQLLIKILSNLFLWMGTAKFVMTADTLMITSKGFKGQRPEDQILGGDRQMDAHEFLVRLFTELSDETNQHRDRPDEILPPPPTNKSILEGAVDIWNLYSQANNSIIDKYWQTLECLITRCDRCGHVAYRVDPPKNHLVLSLPETNQPQSIEGLLSNYFSAEALDDYKCDGCGRTGACRRTPRFARLPDLLCIVFGRFENRLRKNSVYIDFPHRDLDLTPYSIQGQQPYSSSLLTSNSTRTTGNATDQPLTSPTAANITDHHFTKPFKYDAYAVVQHGGQLLGGHYISIIREGGPDEWRIADDSRIQPIGLTKTLLQRQGGMDAYMVFYQRKDIGLV</sequence>
<feature type="compositionally biased region" description="Polar residues" evidence="1">
    <location>
        <begin position="830"/>
        <end position="843"/>
    </location>
</feature>
<keyword evidence="5" id="KW-1185">Reference proteome</keyword>
<dbReference type="GO" id="GO:0005634">
    <property type="term" value="C:nucleus"/>
    <property type="evidence" value="ECO:0007669"/>
    <property type="project" value="TreeGrafter"/>
</dbReference>
<reference evidence="4" key="1">
    <citation type="journal article" date="2020" name="Phytopathology">
        <title>Genome sequence of the chestnut blight fungus Cryphonectria parasitica EP155: A fundamental resource for an archetypical invasive plant pathogen.</title>
        <authorList>
            <person name="Crouch J.A."/>
            <person name="Dawe A."/>
            <person name="Aerts A."/>
            <person name="Barry K."/>
            <person name="Churchill A.C.L."/>
            <person name="Grimwood J."/>
            <person name="Hillman B."/>
            <person name="Milgroom M.G."/>
            <person name="Pangilinan J."/>
            <person name="Smith M."/>
            <person name="Salamov A."/>
            <person name="Schmutz J."/>
            <person name="Yadav J."/>
            <person name="Grigoriev I.V."/>
            <person name="Nuss D."/>
        </authorList>
    </citation>
    <scope>NUCLEOTIDE SEQUENCE</scope>
    <source>
        <strain evidence="4">EP155</strain>
    </source>
</reference>
<name>A0A9P4XW08_CRYP1</name>
<dbReference type="GO" id="GO:0016579">
    <property type="term" value="P:protein deubiquitination"/>
    <property type="evidence" value="ECO:0007669"/>
    <property type="project" value="InterPro"/>
</dbReference>
<evidence type="ECO:0000313" key="5">
    <source>
        <dbReference type="Proteomes" id="UP000803844"/>
    </source>
</evidence>
<dbReference type="SUPFAM" id="SSF52821">
    <property type="entry name" value="Rhodanese/Cell cycle control phosphatase"/>
    <property type="match status" value="1"/>
</dbReference>
<feature type="compositionally biased region" description="Basic and acidic residues" evidence="1">
    <location>
        <begin position="415"/>
        <end position="431"/>
    </location>
</feature>
<feature type="compositionally biased region" description="Low complexity" evidence="1">
    <location>
        <begin position="521"/>
        <end position="531"/>
    </location>
</feature>
<dbReference type="GO" id="GO:0004843">
    <property type="term" value="F:cysteine-type deubiquitinase activity"/>
    <property type="evidence" value="ECO:0007669"/>
    <property type="project" value="InterPro"/>
</dbReference>
<feature type="compositionally biased region" description="Low complexity" evidence="1">
    <location>
        <begin position="221"/>
        <end position="243"/>
    </location>
</feature>
<dbReference type="Gene3D" id="3.40.250.10">
    <property type="entry name" value="Rhodanese-like domain"/>
    <property type="match status" value="1"/>
</dbReference>
<feature type="domain" description="Rhodanese" evidence="2">
    <location>
        <begin position="261"/>
        <end position="387"/>
    </location>
</feature>
<evidence type="ECO:0000256" key="1">
    <source>
        <dbReference type="SAM" id="MobiDB-lite"/>
    </source>
</evidence>
<organism evidence="4 5">
    <name type="scientific">Cryphonectria parasitica (strain ATCC 38755 / EP155)</name>
    <dbReference type="NCBI Taxonomy" id="660469"/>
    <lineage>
        <taxon>Eukaryota</taxon>
        <taxon>Fungi</taxon>
        <taxon>Dikarya</taxon>
        <taxon>Ascomycota</taxon>
        <taxon>Pezizomycotina</taxon>
        <taxon>Sordariomycetes</taxon>
        <taxon>Sordariomycetidae</taxon>
        <taxon>Diaporthales</taxon>
        <taxon>Cryphonectriaceae</taxon>
        <taxon>Cryphonectria-Endothia species complex</taxon>
        <taxon>Cryphonectria</taxon>
    </lineage>
</organism>
<dbReference type="GO" id="GO:0005829">
    <property type="term" value="C:cytosol"/>
    <property type="evidence" value="ECO:0007669"/>
    <property type="project" value="TreeGrafter"/>
</dbReference>
<dbReference type="RefSeq" id="XP_040772963.1">
    <property type="nucleotide sequence ID" value="XM_040920894.1"/>
</dbReference>
<comment type="caution">
    <text evidence="4">The sequence shown here is derived from an EMBL/GenBank/DDBJ whole genome shotgun (WGS) entry which is preliminary data.</text>
</comment>
<dbReference type="InterPro" id="IPR038765">
    <property type="entry name" value="Papain-like_cys_pep_sf"/>
</dbReference>
<evidence type="ECO:0000259" key="3">
    <source>
        <dbReference type="PROSITE" id="PS50235"/>
    </source>
</evidence>
<dbReference type="SMART" id="SM00450">
    <property type="entry name" value="RHOD"/>
    <property type="match status" value="1"/>
</dbReference>
<gene>
    <name evidence="4" type="ORF">M406DRAFT_334024</name>
</gene>
<accession>A0A9P4XW08</accession>
<dbReference type="PANTHER" id="PTHR24006">
    <property type="entry name" value="UBIQUITIN CARBOXYL-TERMINAL HYDROLASE"/>
    <property type="match status" value="1"/>
</dbReference>
<dbReference type="PROSITE" id="PS50206">
    <property type="entry name" value="RHODANESE_3"/>
    <property type="match status" value="1"/>
</dbReference>
<evidence type="ECO:0000259" key="2">
    <source>
        <dbReference type="PROSITE" id="PS50206"/>
    </source>
</evidence>
<feature type="region of interest" description="Disordered" evidence="1">
    <location>
        <begin position="191"/>
        <end position="256"/>
    </location>
</feature>
<dbReference type="InterPro" id="IPR001763">
    <property type="entry name" value="Rhodanese-like_dom"/>
</dbReference>
<evidence type="ECO:0000313" key="4">
    <source>
        <dbReference type="EMBL" id="KAF3761984.1"/>
    </source>
</evidence>
<dbReference type="InterPro" id="IPR018200">
    <property type="entry name" value="USP_CS"/>
</dbReference>
<dbReference type="AlphaFoldDB" id="A0A9P4XW08"/>
<dbReference type="Proteomes" id="UP000803844">
    <property type="component" value="Unassembled WGS sequence"/>
</dbReference>
<feature type="domain" description="USP" evidence="3">
    <location>
        <begin position="539"/>
        <end position="919"/>
    </location>
</feature>
<protein>
    <submittedName>
        <fullName evidence="4">Cysteine proteinase</fullName>
    </submittedName>
</protein>
<dbReference type="Pfam" id="PF00581">
    <property type="entry name" value="Rhodanese"/>
    <property type="match status" value="1"/>
</dbReference>
<feature type="region of interest" description="Disordered" evidence="1">
    <location>
        <begin position="112"/>
        <end position="174"/>
    </location>
</feature>
<feature type="compositionally biased region" description="Low complexity" evidence="1">
    <location>
        <begin position="817"/>
        <end position="829"/>
    </location>
</feature>
<dbReference type="OrthoDB" id="292964at2759"/>
<dbReference type="GeneID" id="63838023"/>
<feature type="region of interest" description="Disordered" evidence="1">
    <location>
        <begin position="816"/>
        <end position="843"/>
    </location>
</feature>
<dbReference type="PROSITE" id="PS50235">
    <property type="entry name" value="USP_3"/>
    <property type="match status" value="1"/>
</dbReference>
<dbReference type="EMBL" id="MU032351">
    <property type="protein sequence ID" value="KAF3761984.1"/>
    <property type="molecule type" value="Genomic_DNA"/>
</dbReference>
<dbReference type="SUPFAM" id="SSF54001">
    <property type="entry name" value="Cysteine proteinases"/>
    <property type="match status" value="1"/>
</dbReference>
<dbReference type="InterPro" id="IPR036873">
    <property type="entry name" value="Rhodanese-like_dom_sf"/>
</dbReference>